<keyword evidence="4 13" id="KW-0812">Transmembrane</keyword>
<proteinExistence type="inferred from homology"/>
<dbReference type="GO" id="GO:0005524">
    <property type="term" value="F:ATP binding"/>
    <property type="evidence" value="ECO:0007669"/>
    <property type="project" value="UniProtKB-KW"/>
</dbReference>
<evidence type="ECO:0000256" key="5">
    <source>
        <dbReference type="ARBA" id="ARBA00022737"/>
    </source>
</evidence>
<keyword evidence="7" id="KW-0067">ATP-binding</keyword>
<keyword evidence="3" id="KW-0813">Transport</keyword>
<dbReference type="FunFam" id="3.40.50.300:FF:000066">
    <property type="entry name" value="ABC transporter B family member 1"/>
    <property type="match status" value="1"/>
</dbReference>
<comment type="similarity">
    <text evidence="2">Belongs to the ABC transporter superfamily. ABCB family. Multidrug resistance exporter (TC 3.A.1.201) subfamily.</text>
</comment>
<feature type="transmembrane region" description="Helical" evidence="13">
    <location>
        <begin position="250"/>
        <end position="267"/>
    </location>
</feature>
<evidence type="ECO:0000259" key="14">
    <source>
        <dbReference type="PROSITE" id="PS50893"/>
    </source>
</evidence>
<dbReference type="PROSITE" id="PS50929">
    <property type="entry name" value="ABC_TM1F"/>
    <property type="match status" value="2"/>
</dbReference>
<feature type="transmembrane region" description="Helical" evidence="13">
    <location>
        <begin position="813"/>
        <end position="832"/>
    </location>
</feature>
<dbReference type="InterPro" id="IPR036640">
    <property type="entry name" value="ABC1_TM_sf"/>
</dbReference>
<feature type="domain" description="ABC transmembrane type-1" evidence="15">
    <location>
        <begin position="816"/>
        <end position="1112"/>
    </location>
</feature>
<dbReference type="SMART" id="SM00382">
    <property type="entry name" value="AAA"/>
    <property type="match status" value="2"/>
</dbReference>
<dbReference type="CDD" id="cd18578">
    <property type="entry name" value="ABC_6TM_Pgp_ABCB1_D2_like"/>
    <property type="match status" value="1"/>
</dbReference>
<evidence type="ECO:0000256" key="2">
    <source>
        <dbReference type="ARBA" id="ARBA00007577"/>
    </source>
</evidence>
<reference evidence="16" key="1">
    <citation type="journal article" date="2011" name="Mol. Microbiol.">
        <title>Identification of a biosynthesis gene cluster for flocculosin a cellobiose lipid produced by the biocontrol agent Pseudozyma flocculosa.</title>
        <authorList>
            <person name="Teichmann B."/>
            <person name="Labbe C."/>
            <person name="Lefebvre F."/>
            <person name="Bolker M."/>
            <person name="Linne U."/>
            <person name="Belanger R.R."/>
        </authorList>
    </citation>
    <scope>NUCLEOTIDE SEQUENCE</scope>
</reference>
<evidence type="ECO:0000256" key="4">
    <source>
        <dbReference type="ARBA" id="ARBA00022692"/>
    </source>
</evidence>
<dbReference type="PANTHER" id="PTHR43394:SF27">
    <property type="entry name" value="ATP-DEPENDENT TRANSLOCASE ABCB1-LIKE"/>
    <property type="match status" value="1"/>
</dbReference>
<organism evidence="16">
    <name type="scientific">Pseudozyma flocculosa</name>
    <dbReference type="NCBI Taxonomy" id="84751"/>
    <lineage>
        <taxon>Eukaryota</taxon>
        <taxon>Fungi</taxon>
        <taxon>Dikarya</taxon>
        <taxon>Basidiomycota</taxon>
        <taxon>Ustilaginomycotina</taxon>
        <taxon>Ustilaginomycetes</taxon>
        <taxon>Ustilaginales</taxon>
        <taxon>Ustilaginaceae</taxon>
        <taxon>Pseudozyma</taxon>
    </lineage>
</organism>
<feature type="domain" description="ABC transporter" evidence="14">
    <location>
        <begin position="1147"/>
        <end position="1387"/>
    </location>
</feature>
<dbReference type="Gene3D" id="3.40.50.300">
    <property type="entry name" value="P-loop containing nucleotide triphosphate hydrolases"/>
    <property type="match status" value="2"/>
</dbReference>
<feature type="compositionally biased region" description="Low complexity" evidence="12">
    <location>
        <begin position="13"/>
        <end position="26"/>
    </location>
</feature>
<feature type="transmembrane region" description="Helical" evidence="13">
    <location>
        <begin position="967"/>
        <end position="988"/>
    </location>
</feature>
<dbReference type="EMBL" id="HQ292621">
    <property type="protein sequence ID" value="ADN97214.1"/>
    <property type="molecule type" value="Genomic_DNA"/>
</dbReference>
<feature type="transmembrane region" description="Helical" evidence="13">
    <location>
        <begin position="1052"/>
        <end position="1073"/>
    </location>
</feature>
<evidence type="ECO:0000259" key="15">
    <source>
        <dbReference type="PROSITE" id="PS50929"/>
    </source>
</evidence>
<protein>
    <submittedName>
        <fullName evidence="16">Putative ABC multidrug transporter</fullName>
    </submittedName>
</protein>
<feature type="region of interest" description="Disordered" evidence="12">
    <location>
        <begin position="762"/>
        <end position="792"/>
    </location>
</feature>
<feature type="transmembrane region" description="Helical" evidence="13">
    <location>
        <begin position="937"/>
        <end position="961"/>
    </location>
</feature>
<dbReference type="PROSITE" id="PS50893">
    <property type="entry name" value="ABC_TRANSPORTER_2"/>
    <property type="match status" value="2"/>
</dbReference>
<keyword evidence="11" id="KW-0325">Glycoprotein</keyword>
<dbReference type="FunFam" id="3.40.50.300:FF:000479">
    <property type="entry name" value="Multidrug resistance protein 1A"/>
    <property type="match status" value="1"/>
</dbReference>
<evidence type="ECO:0000256" key="13">
    <source>
        <dbReference type="SAM" id="Phobius"/>
    </source>
</evidence>
<comment type="subcellular location">
    <subcellularLocation>
        <location evidence="1">Cell membrane</location>
        <topology evidence="1">Multi-pass membrane protein</topology>
    </subcellularLocation>
</comment>
<evidence type="ECO:0000256" key="12">
    <source>
        <dbReference type="SAM" id="MobiDB-lite"/>
    </source>
</evidence>
<feature type="transmembrane region" description="Helical" evidence="13">
    <location>
        <begin position="147"/>
        <end position="165"/>
    </location>
</feature>
<dbReference type="Gene3D" id="1.20.1560.10">
    <property type="entry name" value="ABC transporter type 1, transmembrane domain"/>
    <property type="match status" value="1"/>
</dbReference>
<dbReference type="PROSITE" id="PS00211">
    <property type="entry name" value="ABC_TRANSPORTER_1"/>
    <property type="match status" value="2"/>
</dbReference>
<evidence type="ECO:0000256" key="8">
    <source>
        <dbReference type="ARBA" id="ARBA00022967"/>
    </source>
</evidence>
<dbReference type="GO" id="GO:0005743">
    <property type="term" value="C:mitochondrial inner membrane"/>
    <property type="evidence" value="ECO:0007669"/>
    <property type="project" value="TreeGrafter"/>
</dbReference>
<dbReference type="InterPro" id="IPR003439">
    <property type="entry name" value="ABC_transporter-like_ATP-bd"/>
</dbReference>
<keyword evidence="6" id="KW-0547">Nucleotide-binding</keyword>
<feature type="transmembrane region" description="Helical" evidence="13">
    <location>
        <begin position="354"/>
        <end position="374"/>
    </location>
</feature>
<feature type="compositionally biased region" description="Low complexity" evidence="12">
    <location>
        <begin position="59"/>
        <end position="68"/>
    </location>
</feature>
<dbReference type="InterPro" id="IPR011527">
    <property type="entry name" value="ABC1_TM_dom"/>
</dbReference>
<dbReference type="SUPFAM" id="SSF52540">
    <property type="entry name" value="P-loop containing nucleoside triphosphate hydrolases"/>
    <property type="match status" value="2"/>
</dbReference>
<dbReference type="InterPro" id="IPR027417">
    <property type="entry name" value="P-loop_NTPase"/>
</dbReference>
<name>E2JKE2_9BASI</name>
<dbReference type="GO" id="GO:0090374">
    <property type="term" value="P:oligopeptide export from mitochondrion"/>
    <property type="evidence" value="ECO:0007669"/>
    <property type="project" value="TreeGrafter"/>
</dbReference>
<evidence type="ECO:0000256" key="6">
    <source>
        <dbReference type="ARBA" id="ARBA00022741"/>
    </source>
</evidence>
<dbReference type="Pfam" id="PF00664">
    <property type="entry name" value="ABC_membrane"/>
    <property type="match status" value="2"/>
</dbReference>
<dbReference type="GO" id="GO:0005886">
    <property type="term" value="C:plasma membrane"/>
    <property type="evidence" value="ECO:0007669"/>
    <property type="project" value="UniProtKB-SubCell"/>
</dbReference>
<evidence type="ECO:0000256" key="3">
    <source>
        <dbReference type="ARBA" id="ARBA00022448"/>
    </source>
</evidence>
<evidence type="ECO:0000256" key="10">
    <source>
        <dbReference type="ARBA" id="ARBA00023136"/>
    </source>
</evidence>
<dbReference type="InterPro" id="IPR017871">
    <property type="entry name" value="ABC_transporter-like_CS"/>
</dbReference>
<feature type="transmembrane region" description="Helical" evidence="13">
    <location>
        <begin position="273"/>
        <end position="292"/>
    </location>
</feature>
<feature type="region of interest" description="Disordered" evidence="12">
    <location>
        <begin position="1"/>
        <end position="68"/>
    </location>
</feature>
<feature type="domain" description="ABC transmembrane type-1" evidence="15">
    <location>
        <begin position="90"/>
        <end position="414"/>
    </location>
</feature>
<feature type="transmembrane region" description="Helical" evidence="13">
    <location>
        <begin position="386"/>
        <end position="406"/>
    </location>
</feature>
<feature type="transmembrane region" description="Helical" evidence="13">
    <location>
        <begin position="866"/>
        <end position="884"/>
    </location>
</feature>
<feature type="domain" description="ABC transporter" evidence="14">
    <location>
        <begin position="450"/>
        <end position="696"/>
    </location>
</feature>
<evidence type="ECO:0000256" key="11">
    <source>
        <dbReference type="ARBA" id="ARBA00023180"/>
    </source>
</evidence>
<dbReference type="PANTHER" id="PTHR43394">
    <property type="entry name" value="ATP-DEPENDENT PERMEASE MDL1, MITOCHONDRIAL"/>
    <property type="match status" value="1"/>
</dbReference>
<dbReference type="InterPro" id="IPR003593">
    <property type="entry name" value="AAA+_ATPase"/>
</dbReference>
<dbReference type="Pfam" id="PF00005">
    <property type="entry name" value="ABC_tran"/>
    <property type="match status" value="2"/>
</dbReference>
<dbReference type="InterPro" id="IPR039421">
    <property type="entry name" value="Type_1_exporter"/>
</dbReference>
<feature type="transmembrane region" description="Helical" evidence="13">
    <location>
        <begin position="86"/>
        <end position="110"/>
    </location>
</feature>
<evidence type="ECO:0000256" key="1">
    <source>
        <dbReference type="ARBA" id="ARBA00004651"/>
    </source>
</evidence>
<evidence type="ECO:0000256" key="7">
    <source>
        <dbReference type="ARBA" id="ARBA00022840"/>
    </source>
</evidence>
<dbReference type="CDD" id="cd18577">
    <property type="entry name" value="ABC_6TM_Pgp_ABCB1_D1_like"/>
    <property type="match status" value="1"/>
</dbReference>
<evidence type="ECO:0000256" key="9">
    <source>
        <dbReference type="ARBA" id="ARBA00022989"/>
    </source>
</evidence>
<evidence type="ECO:0000313" key="16">
    <source>
        <dbReference type="EMBL" id="ADN97214.1"/>
    </source>
</evidence>
<keyword evidence="9 13" id="KW-1133">Transmembrane helix</keyword>
<keyword evidence="10 13" id="KW-0472">Membrane</keyword>
<sequence length="1391" mass="148992">MTLTGKVSGVRPDTSSSAATGTTAATDRSDASKSCAVSIVSDDGPEGPPSATRGEQAETTPAATSSPVSSKASFSQIFAFADGRLALLNIIGLLAAAAAGVAQPLMTIFIGRISTSFLRYSNAFFDHDLDIFHVAQKQLYHDIRQDSLILVYLGIAIFAAVSAATSRSHTAAARVLHADLAMLRAVLLHMAAWSYTSEKICCRIREAYLRSTLQQEIAYFDEYGPGQLASHIRSDVHTIQSAINEKMPMTLMYVSTFVASVAVAFSQSWKLSLVLLPIAPTILVAGGVMSVLTKAAKQTELASTSKGANRAEEACRSIRTVKAFGKEAAMLEQYDRCNEETTLQGAKIGKLQGIGVGSLMWTIYSGYALAFWYGSKLIGQGELSPGRIISVIFSNFIGAFAIATIFPNLEYFSAALAAAGPVLAAIHRKPRLSEAGSDDGLEPKSVAGRVELEGVSFAYPSRPDVSILRSLSLSFEDGKTTALVGASGCGKSTVIALLERFYEPTAGRVTLDGIDIRHLRLSWLRDQVGLVSQEPTLFATTIRANIEFGLTKCDYNDRLTDDERFHLVVEASKKANAHDFIMALPDGYATLVGDNGSLLSGGQKQRIAIARALVKDPRVLLLDEVTSALDTASEAVVQAALDAARFGRTTIVVSHRLSTVKNADRIVVLGRDGVIEQGSHDELMSKAGGAYATMVGQQALSKPVPVEADPDSVQSVVDGRTSLQAPLKTALGTFSLGRIAASFELPRMSDFVQNGRPSISVLRRKSSGGEVPTVYEDDDEDQESSKSRRESKPGLRALAGLVLRGERNKRLHLEFLVGLVAASVIGAIYPIYSIVFGIAMDNFTQCNDAGPCFAPIRDNMLHQGRINAGAFFVIACGAAVISFLQVSTLTRAGSSVVQRVRHLMFERYLRSDVAFFDHPDHSGGALSSRLTDNAQKIYGALGPTLGVVVQCTTTMVVGYVVALSYGWRLALVVIAVSPLTLSAGLLRLRIIAHKDEKTRTVHETATRHASEAVGAIRTVAAYNLEHACLDLYRQHLDGPASTLVNSILRSSILFALSQSITLFAIAIAFYYGGKLLADGHLTSKSFFTVLMSVVYGSVQAGNVFNYTADLSGAYAAARATMELMETDPTIERDTERGKELSDVQGGLQLRNVYFTYPSRPNAPILRGISLDFEPGTFCALVGSSGCGKSTILQLLERFHDPTGGQILLDGCDTRSVNLASLRRHISMVPQDAVLYDGTIGWNIALGSVDDPSSVTMPAIRRAADIAQLTAFIDSLPDGFNTHVSGRGVQLSGGQKQRIAIARAMVREPKILLLDEATSALDPIGEREVQAALEKASEGRTTIAVAHRLSTIAKADTIYVLKDGDVAEKGDAKTLTDRGGIYAEMVRVQNVA</sequence>
<accession>E2JKE2</accession>
<keyword evidence="5" id="KW-0677">Repeat</keyword>
<gene>
    <name evidence="16" type="primary">atr1</name>
</gene>
<dbReference type="GO" id="GO:0016887">
    <property type="term" value="F:ATP hydrolysis activity"/>
    <property type="evidence" value="ECO:0007669"/>
    <property type="project" value="InterPro"/>
</dbReference>
<keyword evidence="8" id="KW-1278">Translocase</keyword>
<feature type="compositionally biased region" description="Basic and acidic residues" evidence="12">
    <location>
        <begin position="783"/>
        <end position="792"/>
    </location>
</feature>
<dbReference type="GO" id="GO:0015421">
    <property type="term" value="F:ABC-type oligopeptide transporter activity"/>
    <property type="evidence" value="ECO:0007669"/>
    <property type="project" value="TreeGrafter"/>
</dbReference>
<dbReference type="SUPFAM" id="SSF90123">
    <property type="entry name" value="ABC transporter transmembrane region"/>
    <property type="match status" value="2"/>
</dbReference>
<dbReference type="CDD" id="cd03249">
    <property type="entry name" value="ABC_MTABC3_MDL1_MDL2"/>
    <property type="match status" value="1"/>
</dbReference>